<proteinExistence type="predicted"/>
<feature type="transmembrane region" description="Helical" evidence="1">
    <location>
        <begin position="51"/>
        <end position="75"/>
    </location>
</feature>
<dbReference type="EMBL" id="PKUR01000011">
    <property type="protein sequence ID" value="PLW84512.1"/>
    <property type="molecule type" value="Genomic_DNA"/>
</dbReference>
<sequence length="117" mass="12923">MIAAAITITIGLVCGLLIGFVLGISSNEISEGTDRQFNSSFLTAIYKKRPIYINMLTGGILGLSIMVGLTVVAAMSPKWLGYPSNYLMSYSAPSYVVGILLGKIIRYWVWKKYLRFM</sequence>
<organism evidence="2 3">
    <name type="scientific">Halioglobus japonicus</name>
    <dbReference type="NCBI Taxonomy" id="930805"/>
    <lineage>
        <taxon>Bacteria</taxon>
        <taxon>Pseudomonadati</taxon>
        <taxon>Pseudomonadota</taxon>
        <taxon>Gammaproteobacteria</taxon>
        <taxon>Cellvibrionales</taxon>
        <taxon>Halieaceae</taxon>
        <taxon>Halioglobus</taxon>
    </lineage>
</organism>
<name>A0AAP8SLD8_9GAMM</name>
<evidence type="ECO:0000256" key="1">
    <source>
        <dbReference type="SAM" id="Phobius"/>
    </source>
</evidence>
<reference evidence="2 3" key="1">
    <citation type="submission" date="2018-01" db="EMBL/GenBank/DDBJ databases">
        <title>The draft genome sequence of Halioglobus japonicus S1-36.</title>
        <authorList>
            <person name="Du Z.-J."/>
            <person name="Shi M.-J."/>
        </authorList>
    </citation>
    <scope>NUCLEOTIDE SEQUENCE [LARGE SCALE GENOMIC DNA]</scope>
    <source>
        <strain evidence="2 3">S1-36</strain>
    </source>
</reference>
<dbReference type="Proteomes" id="UP000235162">
    <property type="component" value="Unassembled WGS sequence"/>
</dbReference>
<dbReference type="KEGG" id="hja:BST95_02595"/>
<comment type="caution">
    <text evidence="2">The sequence shown here is derived from an EMBL/GenBank/DDBJ whole genome shotgun (WGS) entry which is preliminary data.</text>
</comment>
<evidence type="ECO:0000313" key="3">
    <source>
        <dbReference type="Proteomes" id="UP000235162"/>
    </source>
</evidence>
<feature type="transmembrane region" description="Helical" evidence="1">
    <location>
        <begin position="6"/>
        <end position="30"/>
    </location>
</feature>
<keyword evidence="1" id="KW-0472">Membrane</keyword>
<dbReference type="AlphaFoldDB" id="A0AAP8SLD8"/>
<protein>
    <submittedName>
        <fullName evidence="2">Uncharacterized protein</fullName>
    </submittedName>
</protein>
<keyword evidence="3" id="KW-1185">Reference proteome</keyword>
<accession>A0AAP8SLD8</accession>
<feature type="transmembrane region" description="Helical" evidence="1">
    <location>
        <begin position="87"/>
        <end position="109"/>
    </location>
</feature>
<keyword evidence="1" id="KW-0812">Transmembrane</keyword>
<keyword evidence="1" id="KW-1133">Transmembrane helix</keyword>
<gene>
    <name evidence="2" type="ORF">C0029_18855</name>
</gene>
<evidence type="ECO:0000313" key="2">
    <source>
        <dbReference type="EMBL" id="PLW84512.1"/>
    </source>
</evidence>